<keyword evidence="4 8" id="KW-0862">Zinc</keyword>
<dbReference type="RefSeq" id="WP_030480830.1">
    <property type="nucleotide sequence ID" value="NZ_FWYC01000022.1"/>
</dbReference>
<comment type="cofactor">
    <cofactor evidence="8">
        <name>Zn(2+)</name>
        <dbReference type="ChEBI" id="CHEBI:29105"/>
    </cofactor>
    <text evidence="8">Binds 1 zinc ion per subunit.</text>
</comment>
<dbReference type="SMART" id="SM00947">
    <property type="entry name" value="Pro_CA"/>
    <property type="match status" value="1"/>
</dbReference>
<dbReference type="STRING" id="40571.SAMN05660733_07830"/>
<dbReference type="SUPFAM" id="SSF53056">
    <property type="entry name" value="beta-carbonic anhydrase, cab"/>
    <property type="match status" value="1"/>
</dbReference>
<gene>
    <name evidence="10" type="ORF">SAMN05660733_07830</name>
</gene>
<protein>
    <recommendedName>
        <fullName evidence="2 9">Carbonic anhydrase</fullName>
        <ecNumber evidence="2 9">4.2.1.1</ecNumber>
    </recommendedName>
    <alternativeName>
        <fullName evidence="9">Carbonate dehydratase</fullName>
    </alternativeName>
</protein>
<dbReference type="EC" id="4.2.1.1" evidence="2 9"/>
<comment type="function">
    <text evidence="9">Reversible hydration of carbon dioxide.</text>
</comment>
<dbReference type="InterPro" id="IPR015892">
    <property type="entry name" value="Carbonic_anhydrase_CS"/>
</dbReference>
<evidence type="ECO:0000256" key="2">
    <source>
        <dbReference type="ARBA" id="ARBA00012925"/>
    </source>
</evidence>
<evidence type="ECO:0000256" key="3">
    <source>
        <dbReference type="ARBA" id="ARBA00022723"/>
    </source>
</evidence>
<dbReference type="PANTHER" id="PTHR11002">
    <property type="entry name" value="CARBONIC ANHYDRASE"/>
    <property type="match status" value="1"/>
</dbReference>
<dbReference type="GO" id="GO:0015976">
    <property type="term" value="P:carbon utilization"/>
    <property type="evidence" value="ECO:0007669"/>
    <property type="project" value="InterPro"/>
</dbReference>
<dbReference type="Proteomes" id="UP000192840">
    <property type="component" value="Unassembled WGS sequence"/>
</dbReference>
<dbReference type="EMBL" id="FWYC01000022">
    <property type="protein sequence ID" value="SMD24750.1"/>
    <property type="molecule type" value="Genomic_DNA"/>
</dbReference>
<evidence type="ECO:0000256" key="9">
    <source>
        <dbReference type="RuleBase" id="RU003956"/>
    </source>
</evidence>
<evidence type="ECO:0000256" key="8">
    <source>
        <dbReference type="PIRSR" id="PIRSR601765-1"/>
    </source>
</evidence>
<sequence>MPKDAPPNGGAASDEIMHGSDDRSVGAAIEYAVEILNVGTVVVCGHSDCGAMKALVNGGASRGSHLHSWLRNAEPSLIRFHAPTAPGCAELPVADRLAVANVAQQLDNLLGHPSVREAIAAGTLSLKGMYFDILNARVYLVDPDRNGLEPVPAPA</sequence>
<dbReference type="Pfam" id="PF00484">
    <property type="entry name" value="Pro_CA"/>
    <property type="match status" value="1"/>
</dbReference>
<evidence type="ECO:0000256" key="1">
    <source>
        <dbReference type="ARBA" id="ARBA00006217"/>
    </source>
</evidence>
<feature type="binding site" evidence="8">
    <location>
        <position position="46"/>
    </location>
    <ligand>
        <name>Zn(2+)</name>
        <dbReference type="ChEBI" id="CHEBI:29105"/>
    </ligand>
</feature>
<evidence type="ECO:0000313" key="10">
    <source>
        <dbReference type="EMBL" id="SMD24750.1"/>
    </source>
</evidence>
<keyword evidence="11" id="KW-1185">Reference proteome</keyword>
<evidence type="ECO:0000256" key="7">
    <source>
        <dbReference type="ARBA" id="ARBA00048348"/>
    </source>
</evidence>
<dbReference type="GO" id="GO:0008270">
    <property type="term" value="F:zinc ion binding"/>
    <property type="evidence" value="ECO:0007669"/>
    <property type="project" value="UniProtKB-UniRule"/>
</dbReference>
<reference evidence="11" key="1">
    <citation type="submission" date="2017-04" db="EMBL/GenBank/DDBJ databases">
        <authorList>
            <person name="Varghese N."/>
            <person name="Submissions S."/>
        </authorList>
    </citation>
    <scope>NUCLEOTIDE SEQUENCE [LARGE SCALE GENOMIC DNA]</scope>
    <source>
        <strain evidence="11">DSM 44073</strain>
    </source>
</reference>
<keyword evidence="5 9" id="KW-0456">Lyase</keyword>
<dbReference type="eggNOG" id="COG0288">
    <property type="taxonomic scope" value="Bacteria"/>
</dbReference>
<dbReference type="InterPro" id="IPR036874">
    <property type="entry name" value="Carbonic_anhydrase_sf"/>
</dbReference>
<comment type="catalytic activity">
    <reaction evidence="7 9">
        <text>hydrogencarbonate + H(+) = CO2 + H2O</text>
        <dbReference type="Rhea" id="RHEA:10748"/>
        <dbReference type="ChEBI" id="CHEBI:15377"/>
        <dbReference type="ChEBI" id="CHEBI:15378"/>
        <dbReference type="ChEBI" id="CHEBI:16526"/>
        <dbReference type="ChEBI" id="CHEBI:17544"/>
        <dbReference type="EC" id="4.2.1.1"/>
    </reaction>
</comment>
<accession>A0A1W2FS56</accession>
<dbReference type="AlphaFoldDB" id="A0A1W2FS56"/>
<keyword evidence="3 8" id="KW-0479">Metal-binding</keyword>
<name>A0A1W2FS56_9PSEU</name>
<dbReference type="PANTHER" id="PTHR11002:SF76">
    <property type="entry name" value="CARBONIC ANHYDRASE"/>
    <property type="match status" value="1"/>
</dbReference>
<feature type="binding site" evidence="8">
    <location>
        <position position="49"/>
    </location>
    <ligand>
        <name>Zn(2+)</name>
        <dbReference type="ChEBI" id="CHEBI:29105"/>
    </ligand>
</feature>
<comment type="similarity">
    <text evidence="1 9">Belongs to the beta-class carbonic anhydrase family.</text>
</comment>
<dbReference type="GO" id="GO:0004089">
    <property type="term" value="F:carbonate dehydratase activity"/>
    <property type="evidence" value="ECO:0007669"/>
    <property type="project" value="UniProtKB-UniRule"/>
</dbReference>
<organism evidence="10 11">
    <name type="scientific">Lentzea albidocapillata</name>
    <dbReference type="NCBI Taxonomy" id="40571"/>
    <lineage>
        <taxon>Bacteria</taxon>
        <taxon>Bacillati</taxon>
        <taxon>Actinomycetota</taxon>
        <taxon>Actinomycetes</taxon>
        <taxon>Pseudonocardiales</taxon>
        <taxon>Pseudonocardiaceae</taxon>
        <taxon>Lentzea</taxon>
    </lineage>
</organism>
<comment type="function">
    <text evidence="6">Catalyzes the reversible hydration of carbon dioxide to form bicarbonate.</text>
</comment>
<evidence type="ECO:0000256" key="4">
    <source>
        <dbReference type="ARBA" id="ARBA00022833"/>
    </source>
</evidence>
<dbReference type="OrthoDB" id="9771198at2"/>
<evidence type="ECO:0000256" key="5">
    <source>
        <dbReference type="ARBA" id="ARBA00023239"/>
    </source>
</evidence>
<evidence type="ECO:0000313" key="11">
    <source>
        <dbReference type="Proteomes" id="UP000192840"/>
    </source>
</evidence>
<evidence type="ECO:0000256" key="6">
    <source>
        <dbReference type="ARBA" id="ARBA00024993"/>
    </source>
</evidence>
<dbReference type="Gene3D" id="3.40.1050.10">
    <property type="entry name" value="Carbonic anhydrase"/>
    <property type="match status" value="1"/>
</dbReference>
<dbReference type="InterPro" id="IPR001765">
    <property type="entry name" value="Carbonic_anhydrase"/>
</dbReference>
<dbReference type="PROSITE" id="PS00705">
    <property type="entry name" value="PROK_CO2_ANHYDRASE_2"/>
    <property type="match status" value="1"/>
</dbReference>
<proteinExistence type="inferred from homology"/>